<sequence length="149" mass="17449">DIHPNCAICGHLPPGETECPHESDRLQQAVEQAEHKWIDTWLTNVREWATNTAVAHVTNSFDSLRDRRKQEYRSHVSALPYYPQYAHYRGQPPPHIVHPSFLSALRQQVRIADDQLQRLIDEDWKACVRTYPKVLEYYYAQIDVSSPRD</sequence>
<dbReference type="GeneID" id="54416143"/>
<feature type="non-terminal residue" evidence="1">
    <location>
        <position position="149"/>
    </location>
</feature>
<evidence type="ECO:0000313" key="1">
    <source>
        <dbReference type="EMBL" id="KAF1812356.1"/>
    </source>
</evidence>
<dbReference type="OrthoDB" id="5409477at2759"/>
<dbReference type="RefSeq" id="XP_033533987.1">
    <property type="nucleotide sequence ID" value="XM_033675573.1"/>
</dbReference>
<proteinExistence type="predicted"/>
<accession>A0A6G1G363</accession>
<organism evidence="1">
    <name type="scientific">Eremomyces bilateralis CBS 781.70</name>
    <dbReference type="NCBI Taxonomy" id="1392243"/>
    <lineage>
        <taxon>Eukaryota</taxon>
        <taxon>Fungi</taxon>
        <taxon>Dikarya</taxon>
        <taxon>Ascomycota</taxon>
        <taxon>Pezizomycotina</taxon>
        <taxon>Dothideomycetes</taxon>
        <taxon>Dothideomycetes incertae sedis</taxon>
        <taxon>Eremomycetales</taxon>
        <taxon>Eremomycetaceae</taxon>
        <taxon>Eremomyces</taxon>
    </lineage>
</organism>
<reference evidence="3" key="3">
    <citation type="submission" date="2025-04" db="UniProtKB">
        <authorList>
            <consortium name="RefSeq"/>
        </authorList>
    </citation>
    <scope>IDENTIFICATION</scope>
    <source>
        <strain evidence="3">CBS 781.70</strain>
    </source>
</reference>
<dbReference type="Proteomes" id="UP000504638">
    <property type="component" value="Unplaced"/>
</dbReference>
<gene>
    <name evidence="1 3" type="ORF">P152DRAFT_374022</name>
</gene>
<reference evidence="3" key="2">
    <citation type="submission" date="2020-04" db="EMBL/GenBank/DDBJ databases">
        <authorList>
            <consortium name="NCBI Genome Project"/>
        </authorList>
    </citation>
    <scope>NUCLEOTIDE SEQUENCE</scope>
    <source>
        <strain evidence="3">CBS 781.70</strain>
    </source>
</reference>
<evidence type="ECO:0000313" key="3">
    <source>
        <dbReference type="RefSeq" id="XP_033533987.1"/>
    </source>
</evidence>
<keyword evidence="2" id="KW-1185">Reference proteome</keyword>
<feature type="non-terminal residue" evidence="1">
    <location>
        <position position="1"/>
    </location>
</feature>
<evidence type="ECO:0000313" key="2">
    <source>
        <dbReference type="Proteomes" id="UP000504638"/>
    </source>
</evidence>
<dbReference type="EMBL" id="ML975158">
    <property type="protein sequence ID" value="KAF1812356.1"/>
    <property type="molecule type" value="Genomic_DNA"/>
</dbReference>
<reference evidence="1 3" key="1">
    <citation type="submission" date="2020-01" db="EMBL/GenBank/DDBJ databases">
        <authorList>
            <consortium name="DOE Joint Genome Institute"/>
            <person name="Haridas S."/>
            <person name="Albert R."/>
            <person name="Binder M."/>
            <person name="Bloem J."/>
            <person name="Labutti K."/>
            <person name="Salamov A."/>
            <person name="Andreopoulos B."/>
            <person name="Baker S.E."/>
            <person name="Barry K."/>
            <person name="Bills G."/>
            <person name="Bluhm B.H."/>
            <person name="Cannon C."/>
            <person name="Castanera R."/>
            <person name="Culley D.E."/>
            <person name="Daum C."/>
            <person name="Ezra D."/>
            <person name="Gonzalez J.B."/>
            <person name="Henrissat B."/>
            <person name="Kuo A."/>
            <person name="Liang C."/>
            <person name="Lipzen A."/>
            <person name="Lutzoni F."/>
            <person name="Magnuson J."/>
            <person name="Mondo S."/>
            <person name="Nolan M."/>
            <person name="Ohm R."/>
            <person name="Pangilinan J."/>
            <person name="Park H.-J."/>
            <person name="Ramirez L."/>
            <person name="Alfaro M."/>
            <person name="Sun H."/>
            <person name="Tritt A."/>
            <person name="Yoshinaga Y."/>
            <person name="Zwiers L.-H."/>
            <person name="Turgeon B.G."/>
            <person name="Goodwin S.B."/>
            <person name="Spatafora J.W."/>
            <person name="Crous P.W."/>
            <person name="Grigoriev I.V."/>
        </authorList>
    </citation>
    <scope>NUCLEOTIDE SEQUENCE</scope>
    <source>
        <strain evidence="1 3">CBS 781.70</strain>
    </source>
</reference>
<dbReference type="AlphaFoldDB" id="A0A6G1G363"/>
<name>A0A6G1G363_9PEZI</name>
<protein>
    <submittedName>
        <fullName evidence="1 3">Uncharacterized protein</fullName>
    </submittedName>
</protein>